<feature type="transmembrane region" description="Helical" evidence="10">
    <location>
        <begin position="126"/>
        <end position="144"/>
    </location>
</feature>
<dbReference type="Proteomes" id="UP001168821">
    <property type="component" value="Unassembled WGS sequence"/>
</dbReference>
<dbReference type="AlphaFoldDB" id="A0AA38MTK1"/>
<evidence type="ECO:0000256" key="2">
    <source>
        <dbReference type="ARBA" id="ARBA00022475"/>
    </source>
</evidence>
<feature type="transmembrane region" description="Helical" evidence="10">
    <location>
        <begin position="287"/>
        <end position="309"/>
    </location>
</feature>
<accession>A0AA38MTK1</accession>
<keyword evidence="2" id="KW-1003">Cell membrane</keyword>
<keyword evidence="6 10" id="KW-1133">Transmembrane helix</keyword>
<evidence type="ECO:0000256" key="10">
    <source>
        <dbReference type="RuleBase" id="RU351113"/>
    </source>
</evidence>
<evidence type="ECO:0000313" key="11">
    <source>
        <dbReference type="EMBL" id="KAJ3666969.1"/>
    </source>
</evidence>
<organism evidence="11 12">
    <name type="scientific">Zophobas morio</name>
    <dbReference type="NCBI Taxonomy" id="2755281"/>
    <lineage>
        <taxon>Eukaryota</taxon>
        <taxon>Metazoa</taxon>
        <taxon>Ecdysozoa</taxon>
        <taxon>Arthropoda</taxon>
        <taxon>Hexapoda</taxon>
        <taxon>Insecta</taxon>
        <taxon>Pterygota</taxon>
        <taxon>Neoptera</taxon>
        <taxon>Endopterygota</taxon>
        <taxon>Coleoptera</taxon>
        <taxon>Polyphaga</taxon>
        <taxon>Cucujiformia</taxon>
        <taxon>Tenebrionidae</taxon>
        <taxon>Zophobas</taxon>
    </lineage>
</organism>
<dbReference type="GO" id="GO:0005886">
    <property type="term" value="C:plasma membrane"/>
    <property type="evidence" value="ECO:0007669"/>
    <property type="project" value="UniProtKB-SubCell"/>
</dbReference>
<comment type="caution">
    <text evidence="10">Lacks conserved residue(s) required for the propagation of feature annotation.</text>
</comment>
<evidence type="ECO:0000256" key="9">
    <source>
        <dbReference type="ARBA" id="ARBA00023224"/>
    </source>
</evidence>
<keyword evidence="3 10" id="KW-0716">Sensory transduction</keyword>
<keyword evidence="4 10" id="KW-0812">Transmembrane</keyword>
<protein>
    <recommendedName>
        <fullName evidence="10">Odorant receptor</fullName>
    </recommendedName>
</protein>
<evidence type="ECO:0000256" key="4">
    <source>
        <dbReference type="ARBA" id="ARBA00022692"/>
    </source>
</evidence>
<feature type="transmembrane region" description="Helical" evidence="10">
    <location>
        <begin position="36"/>
        <end position="56"/>
    </location>
</feature>
<evidence type="ECO:0000256" key="1">
    <source>
        <dbReference type="ARBA" id="ARBA00004651"/>
    </source>
</evidence>
<dbReference type="Pfam" id="PF02949">
    <property type="entry name" value="7tm_6"/>
    <property type="match status" value="1"/>
</dbReference>
<comment type="caution">
    <text evidence="11">The sequence shown here is derived from an EMBL/GenBank/DDBJ whole genome shotgun (WGS) entry which is preliminary data.</text>
</comment>
<keyword evidence="12" id="KW-1185">Reference proteome</keyword>
<evidence type="ECO:0000256" key="7">
    <source>
        <dbReference type="ARBA" id="ARBA00023136"/>
    </source>
</evidence>
<feature type="transmembrane region" description="Helical" evidence="10">
    <location>
        <begin position="68"/>
        <end position="87"/>
    </location>
</feature>
<evidence type="ECO:0000256" key="3">
    <source>
        <dbReference type="ARBA" id="ARBA00022606"/>
    </source>
</evidence>
<evidence type="ECO:0000256" key="5">
    <source>
        <dbReference type="ARBA" id="ARBA00022725"/>
    </source>
</evidence>
<comment type="subcellular location">
    <subcellularLocation>
        <location evidence="1 10">Cell membrane</location>
        <topology evidence="1 10">Multi-pass membrane protein</topology>
    </subcellularLocation>
</comment>
<dbReference type="PANTHER" id="PTHR21137">
    <property type="entry name" value="ODORANT RECEPTOR"/>
    <property type="match status" value="1"/>
</dbReference>
<feature type="transmembrane region" description="Helical" evidence="10">
    <location>
        <begin position="164"/>
        <end position="187"/>
    </location>
</feature>
<name>A0AA38MTK1_9CUCU</name>
<comment type="similarity">
    <text evidence="10">Belongs to the insect chemoreceptor superfamily. Heteromeric odorant receptor channel (TC 1.A.69) family.</text>
</comment>
<keyword evidence="9 10" id="KW-0807">Transducer</keyword>
<keyword evidence="8 10" id="KW-0675">Receptor</keyword>
<dbReference type="InterPro" id="IPR004117">
    <property type="entry name" value="7tm6_olfct_rcpt"/>
</dbReference>
<evidence type="ECO:0000256" key="8">
    <source>
        <dbReference type="ARBA" id="ARBA00023170"/>
    </source>
</evidence>
<keyword evidence="7 10" id="KW-0472">Membrane</keyword>
<reference evidence="11" key="1">
    <citation type="journal article" date="2023" name="G3 (Bethesda)">
        <title>Whole genome assemblies of Zophobas morio and Tenebrio molitor.</title>
        <authorList>
            <person name="Kaur S."/>
            <person name="Stinson S.A."/>
            <person name="diCenzo G.C."/>
        </authorList>
    </citation>
    <scope>NUCLEOTIDE SEQUENCE</scope>
    <source>
        <strain evidence="11">QUZm001</strain>
    </source>
</reference>
<dbReference type="PANTHER" id="PTHR21137:SF35">
    <property type="entry name" value="ODORANT RECEPTOR 19A-RELATED"/>
    <property type="match status" value="1"/>
</dbReference>
<sequence length="383" mass="44596">MERVATYSFNLNTSVLKIVGLYPADSNKFLYKVFSYVVYVSAMLPITSLSALHFLLNEELTSFNYNDFMMVAMIFYTLKFLPFVTNLERMRRCIHYFDDPFFNVVTDKHRKTIVDCVNICRRNSKIFFVGCLVGYTGFVGQAILNHRQLPLNVWMPKWVKNKAVYYYTEFILVLLGVAYSVLACGVIDPLIGGLAYQATAQLKILKENLQHIDPNENGLFTETKTVNKYRKMYLEIRKCARHHQTIIDFVHEYQVCFSPVVFSQFTGSSLVIGLLCFQMSKRLSVDFSFFIMINYLGCLFFQIFFYCYYGTLLIEESKTLSDAVYLSKWYEYDIRSKKALVTLMERSKKPMIVTAGHLFDLSLETFTMTLKRAYSLLAVLKNY</sequence>
<dbReference type="GO" id="GO:0005549">
    <property type="term" value="F:odorant binding"/>
    <property type="evidence" value="ECO:0007669"/>
    <property type="project" value="InterPro"/>
</dbReference>
<dbReference type="GO" id="GO:0004984">
    <property type="term" value="F:olfactory receptor activity"/>
    <property type="evidence" value="ECO:0007669"/>
    <property type="project" value="InterPro"/>
</dbReference>
<keyword evidence="5 10" id="KW-0552">Olfaction</keyword>
<dbReference type="GO" id="GO:0007165">
    <property type="term" value="P:signal transduction"/>
    <property type="evidence" value="ECO:0007669"/>
    <property type="project" value="UniProtKB-KW"/>
</dbReference>
<evidence type="ECO:0000256" key="6">
    <source>
        <dbReference type="ARBA" id="ARBA00022989"/>
    </source>
</evidence>
<gene>
    <name evidence="11" type="ORF">Zmor_002385</name>
</gene>
<evidence type="ECO:0000313" key="12">
    <source>
        <dbReference type="Proteomes" id="UP001168821"/>
    </source>
</evidence>
<proteinExistence type="inferred from homology"/>
<dbReference type="EMBL" id="JALNTZ010000001">
    <property type="protein sequence ID" value="KAJ3666969.1"/>
    <property type="molecule type" value="Genomic_DNA"/>
</dbReference>
<feature type="transmembrane region" description="Helical" evidence="10">
    <location>
        <begin position="255"/>
        <end position="275"/>
    </location>
</feature>